<accession>A0A7S2TY30</accession>
<dbReference type="AlphaFoldDB" id="A0A7S2TY30"/>
<proteinExistence type="predicted"/>
<dbReference type="EMBL" id="HBHP01027662">
    <property type="protein sequence ID" value="CAD9773128.1"/>
    <property type="molecule type" value="Transcribed_RNA"/>
</dbReference>
<evidence type="ECO:0000313" key="1">
    <source>
        <dbReference type="EMBL" id="CAD9773128.1"/>
    </source>
</evidence>
<gene>
    <name evidence="1" type="ORF">LSP00402_LOCUS17119</name>
</gene>
<sequence>MRERIASVNNNFEIAGAIETPCLEQGLSSINECAKHQSSGFFAGRLPTHPPWILLPAGGMALASYGHSQSPSTYRYAHYGGGGGGGNFGYPSYSSYACCPSPAPAPAPPGTVITPMLMPMRTETTTCNARDRRPCTCG</sequence>
<name>A0A7S2TY30_9EUKA</name>
<organism evidence="1">
    <name type="scientific">Lotharella oceanica</name>
    <dbReference type="NCBI Taxonomy" id="641309"/>
    <lineage>
        <taxon>Eukaryota</taxon>
        <taxon>Sar</taxon>
        <taxon>Rhizaria</taxon>
        <taxon>Cercozoa</taxon>
        <taxon>Chlorarachniophyceae</taxon>
        <taxon>Lotharella</taxon>
    </lineage>
</organism>
<reference evidence="1" key="1">
    <citation type="submission" date="2021-01" db="EMBL/GenBank/DDBJ databases">
        <authorList>
            <person name="Corre E."/>
            <person name="Pelletier E."/>
            <person name="Niang G."/>
            <person name="Scheremetjew M."/>
            <person name="Finn R."/>
            <person name="Kale V."/>
            <person name="Holt S."/>
            <person name="Cochrane G."/>
            <person name="Meng A."/>
            <person name="Brown T."/>
            <person name="Cohen L."/>
        </authorList>
    </citation>
    <scope>NUCLEOTIDE SEQUENCE</scope>
    <source>
        <strain evidence="1">CCMP622</strain>
    </source>
</reference>
<protein>
    <submittedName>
        <fullName evidence="1">Uncharacterized protein</fullName>
    </submittedName>
</protein>